<dbReference type="KEGG" id="broo:brsh051_10300"/>
<keyword evidence="2" id="KW-1185">Reference proteome</keyword>
<name>A0AAN0MG75_9ACTN</name>
<organism evidence="1 2">
    <name type="scientific">Brooklawnia propionicigenes</name>
    <dbReference type="NCBI Taxonomy" id="3041175"/>
    <lineage>
        <taxon>Bacteria</taxon>
        <taxon>Bacillati</taxon>
        <taxon>Actinomycetota</taxon>
        <taxon>Actinomycetes</taxon>
        <taxon>Propionibacteriales</taxon>
        <taxon>Propionibacteriaceae</taxon>
        <taxon>Brooklawnia</taxon>
    </lineage>
</organism>
<protein>
    <submittedName>
        <fullName evidence="1">Uncharacterized protein</fullName>
    </submittedName>
</protein>
<reference evidence="1" key="1">
    <citation type="journal article" date="2024" name="Int. J. Syst. Evol. Microbiol.">
        <title>Brooklawnia propionicigenes sp. nov., a facultatively anaerobic, propionate-producing bacterium isolated from a methanogenic reactor treating waste from cattle farms.</title>
        <authorList>
            <person name="Akita Y."/>
            <person name="Ueki A."/>
            <person name="Tonouchi A."/>
            <person name="Sugawara Y."/>
            <person name="Honma S."/>
            <person name="Kaku N."/>
            <person name="Ueki K."/>
        </authorList>
    </citation>
    <scope>NUCLEOTIDE SEQUENCE</scope>
    <source>
        <strain evidence="1">SH051</strain>
    </source>
</reference>
<proteinExistence type="predicted"/>
<evidence type="ECO:0000313" key="2">
    <source>
        <dbReference type="Proteomes" id="UP001431656"/>
    </source>
</evidence>
<sequence length="455" mass="47945">MAGTFNIVREVVGAQAGPDLVQGVEALSSRQIDSLAEAILDDPRPPALPPKPVTEIWPLIPLRSSLFFDQLNHESPATGYGAAGIRLSAATDLRLRGTGIFSDGIMRALLYCHGLLIEDPLSHAAEMHLGSPKEVRDVSRLSLSAAAASMSEIAELLDEEIVQVFYTGGKELEAAGALGGAMMEALTTEGTSYSIEELWSQFEVEFITGLSTPLQQLWKEIRGGNRSPSLDLLHQAIDAGDAGLADVFVDVVRILNPRNIVENAVTSTACTLAAIEMLGGSADLLCASPLMERLIFLGAPDPAQELRVHELARASVPNIGELLASDLVAIRHASDALATWRADLASALDYATRARREGVDHATIQQGISEMVEQARNALLREARNTRVLSRQNQVSFVAGALGGAGGSAVGGTLAGIAGGAGAGLFAALMQALGSRRGVPGFLDRHYVAFAEEGS</sequence>
<accession>A0AAN0MG75</accession>
<dbReference type="AlphaFoldDB" id="A0AAN0MG75"/>
<dbReference type="Proteomes" id="UP001431656">
    <property type="component" value="Chromosome"/>
</dbReference>
<dbReference type="EMBL" id="AP028056">
    <property type="protein sequence ID" value="BEH01749.1"/>
    <property type="molecule type" value="Genomic_DNA"/>
</dbReference>
<gene>
    <name evidence="1" type="ORF">brsh051_10300</name>
</gene>
<dbReference type="RefSeq" id="WP_286268078.1">
    <property type="nucleotide sequence ID" value="NZ_AP028056.1"/>
</dbReference>
<evidence type="ECO:0000313" key="1">
    <source>
        <dbReference type="EMBL" id="BEH01749.1"/>
    </source>
</evidence>